<protein>
    <submittedName>
        <fullName evidence="2">DUF2784 domain-containing protein</fullName>
    </submittedName>
</protein>
<dbReference type="InterPro" id="IPR021218">
    <property type="entry name" value="DUF2784"/>
</dbReference>
<comment type="caution">
    <text evidence="2">The sequence shown here is derived from an EMBL/GenBank/DDBJ whole genome shotgun (WGS) entry which is preliminary data.</text>
</comment>
<evidence type="ECO:0000256" key="1">
    <source>
        <dbReference type="SAM" id="Phobius"/>
    </source>
</evidence>
<sequence length="130" mass="14026">MFFQALADLVAAVHFAFIGYVVVGGFLAWHWTRTIWPHVIAVAWGFGTVLYPVGCPLTFLENWARDSAGTEGLPPGGFIDNYITGVFYPDSALGLVRALVIVGVAVSWVGYVRLQRHRAAGPVSGSALPH</sequence>
<keyword evidence="1" id="KW-0472">Membrane</keyword>
<dbReference type="EMBL" id="BAABJM010000002">
    <property type="protein sequence ID" value="GAA5049468.1"/>
    <property type="molecule type" value="Genomic_DNA"/>
</dbReference>
<organism evidence="2 3">
    <name type="scientific">Nocardia callitridis</name>
    <dbReference type="NCBI Taxonomy" id="648753"/>
    <lineage>
        <taxon>Bacteria</taxon>
        <taxon>Bacillati</taxon>
        <taxon>Actinomycetota</taxon>
        <taxon>Actinomycetes</taxon>
        <taxon>Mycobacteriales</taxon>
        <taxon>Nocardiaceae</taxon>
        <taxon>Nocardia</taxon>
    </lineage>
</organism>
<feature type="transmembrane region" description="Helical" evidence="1">
    <location>
        <begin position="92"/>
        <end position="112"/>
    </location>
</feature>
<evidence type="ECO:0000313" key="2">
    <source>
        <dbReference type="EMBL" id="GAA5049468.1"/>
    </source>
</evidence>
<dbReference type="Proteomes" id="UP001500603">
    <property type="component" value="Unassembled WGS sequence"/>
</dbReference>
<keyword evidence="1" id="KW-1133">Transmembrane helix</keyword>
<feature type="transmembrane region" description="Helical" evidence="1">
    <location>
        <begin position="6"/>
        <end position="28"/>
    </location>
</feature>
<dbReference type="RefSeq" id="WP_345494802.1">
    <property type="nucleotide sequence ID" value="NZ_BAABJM010000002.1"/>
</dbReference>
<dbReference type="Pfam" id="PF10861">
    <property type="entry name" value="DUF2784"/>
    <property type="match status" value="1"/>
</dbReference>
<gene>
    <name evidence="2" type="ORF">GCM10023318_18400</name>
</gene>
<proteinExistence type="predicted"/>
<name>A0ABP9K4U6_9NOCA</name>
<keyword evidence="1" id="KW-0812">Transmembrane</keyword>
<accession>A0ABP9K4U6</accession>
<evidence type="ECO:0000313" key="3">
    <source>
        <dbReference type="Proteomes" id="UP001500603"/>
    </source>
</evidence>
<keyword evidence="3" id="KW-1185">Reference proteome</keyword>
<feature type="transmembrane region" description="Helical" evidence="1">
    <location>
        <begin position="35"/>
        <end position="53"/>
    </location>
</feature>
<reference evidence="3" key="1">
    <citation type="journal article" date="2019" name="Int. J. Syst. Evol. Microbiol.">
        <title>The Global Catalogue of Microorganisms (GCM) 10K type strain sequencing project: providing services to taxonomists for standard genome sequencing and annotation.</title>
        <authorList>
            <consortium name="The Broad Institute Genomics Platform"/>
            <consortium name="The Broad Institute Genome Sequencing Center for Infectious Disease"/>
            <person name="Wu L."/>
            <person name="Ma J."/>
        </authorList>
    </citation>
    <scope>NUCLEOTIDE SEQUENCE [LARGE SCALE GENOMIC DNA]</scope>
    <source>
        <strain evidence="3">JCM 18298</strain>
    </source>
</reference>